<dbReference type="InterPro" id="IPR032710">
    <property type="entry name" value="NTF2-like_dom_sf"/>
</dbReference>
<gene>
    <name evidence="2" type="ORF">PHISCL_06297</name>
</gene>
<reference evidence="3" key="1">
    <citation type="submission" date="2017-02" db="EMBL/GenBank/DDBJ databases">
        <authorList>
            <person name="Tafer H."/>
            <person name="Lopandic K."/>
        </authorList>
    </citation>
    <scope>NUCLEOTIDE SEQUENCE [LARGE SCALE GENOMIC DNA]</scope>
    <source>
        <strain evidence="3">CBS 366.77</strain>
    </source>
</reference>
<dbReference type="PANTHER" id="PTHR38436">
    <property type="entry name" value="POLYKETIDE CYCLASE SNOAL-LIKE DOMAIN"/>
    <property type="match status" value="1"/>
</dbReference>
<protein>
    <submittedName>
        <fullName evidence="2">Dienelactone hydrolase</fullName>
    </submittedName>
</protein>
<accession>A0A3A2ZTR5</accession>
<dbReference type="Proteomes" id="UP000266188">
    <property type="component" value="Unassembled WGS sequence"/>
</dbReference>
<dbReference type="GO" id="GO:0016787">
    <property type="term" value="F:hydrolase activity"/>
    <property type="evidence" value="ECO:0007669"/>
    <property type="project" value="UniProtKB-KW"/>
</dbReference>
<dbReference type="STRING" id="2070753.A0A3A2ZTR5"/>
<proteinExistence type="predicted"/>
<dbReference type="InterPro" id="IPR009959">
    <property type="entry name" value="Cyclase_SnoaL-like"/>
</dbReference>
<dbReference type="OrthoDB" id="5440at2759"/>
<dbReference type="GO" id="GO:0030638">
    <property type="term" value="P:polyketide metabolic process"/>
    <property type="evidence" value="ECO:0007669"/>
    <property type="project" value="InterPro"/>
</dbReference>
<evidence type="ECO:0000313" key="2">
    <source>
        <dbReference type="EMBL" id="RJE21365.1"/>
    </source>
</evidence>
<feature type="compositionally biased region" description="Basic residues" evidence="1">
    <location>
        <begin position="397"/>
        <end position="408"/>
    </location>
</feature>
<evidence type="ECO:0000313" key="3">
    <source>
        <dbReference type="Proteomes" id="UP000266188"/>
    </source>
</evidence>
<sequence>MASVTINAPGASGFLYNSGSRTARVCITAETEDFDKETLRSWQDEGFDVIYIPYDVGDKEYSGRLKTVKEGLGVGENYAVIAFGEAASFCLDYYLKSTNSSRLCALIAYYPTNIPDTRSRFPHSLRVLVHLAGKNVDMTTTPTALGLQGKRRRQMKQINPGIGTGERLNIGYPAYTYEYVQPGFAEYDLDEYDKLAADISWTRSLDVLRKGFGKQVDLEKGWEEHQEGKFFSSDISSTMDPYVSHITPAATYAPTMSGGIGSHALRRFYEQHFLGTLPPSMRLRLVSRTVGADRVVDELYACFTHTQEIPWMLPGVPPTNRKVEIILVSIVSMKAGRLHSEHVYWDQASLLVQVGLLDPKLVPQGVQGVDRLPVVGRESARRILHEDPETEEVYHNKLIKRSRAKGKGKAKENGENKDSQSRYSVSMEEITDDAQG</sequence>
<keyword evidence="2" id="KW-0378">Hydrolase</keyword>
<dbReference type="PANTHER" id="PTHR38436:SF3">
    <property type="entry name" value="CARBOXYMETHYLENEBUTENOLIDASE-RELATED"/>
    <property type="match status" value="1"/>
</dbReference>
<dbReference type="Gene3D" id="3.10.450.50">
    <property type="match status" value="1"/>
</dbReference>
<dbReference type="EMBL" id="MVGC01000233">
    <property type="protein sequence ID" value="RJE21365.1"/>
    <property type="molecule type" value="Genomic_DNA"/>
</dbReference>
<comment type="caution">
    <text evidence="2">The sequence shown here is derived from an EMBL/GenBank/DDBJ whole genome shotgun (WGS) entry which is preliminary data.</text>
</comment>
<dbReference type="SUPFAM" id="SSF54427">
    <property type="entry name" value="NTF2-like"/>
    <property type="match status" value="1"/>
</dbReference>
<feature type="compositionally biased region" description="Basic and acidic residues" evidence="1">
    <location>
        <begin position="409"/>
        <end position="420"/>
    </location>
</feature>
<evidence type="ECO:0000256" key="1">
    <source>
        <dbReference type="SAM" id="MobiDB-lite"/>
    </source>
</evidence>
<feature type="region of interest" description="Disordered" evidence="1">
    <location>
        <begin position="394"/>
        <end position="436"/>
    </location>
</feature>
<dbReference type="AlphaFoldDB" id="A0A3A2ZTR5"/>
<keyword evidence="3" id="KW-1185">Reference proteome</keyword>
<name>A0A3A2ZTR5_9EURO</name>
<organism evidence="2 3">
    <name type="scientific">Aspergillus sclerotialis</name>
    <dbReference type="NCBI Taxonomy" id="2070753"/>
    <lineage>
        <taxon>Eukaryota</taxon>
        <taxon>Fungi</taxon>
        <taxon>Dikarya</taxon>
        <taxon>Ascomycota</taxon>
        <taxon>Pezizomycotina</taxon>
        <taxon>Eurotiomycetes</taxon>
        <taxon>Eurotiomycetidae</taxon>
        <taxon>Eurotiales</taxon>
        <taxon>Aspergillaceae</taxon>
        <taxon>Aspergillus</taxon>
        <taxon>Aspergillus subgen. Polypaecilum</taxon>
    </lineage>
</organism>